<accession>A0ABR0AHV1</accession>
<dbReference type="Pfam" id="PF18804">
    <property type="entry name" value="CxC3"/>
    <property type="match status" value="1"/>
</dbReference>
<proteinExistence type="predicted"/>
<reference evidence="2 3" key="1">
    <citation type="journal article" date="2023" name="Nucleic Acids Res.">
        <title>The hologenome of Daphnia magna reveals possible DNA methylation and microbiome-mediated evolution of the host genome.</title>
        <authorList>
            <person name="Chaturvedi A."/>
            <person name="Li X."/>
            <person name="Dhandapani V."/>
            <person name="Marshall H."/>
            <person name="Kissane S."/>
            <person name="Cuenca-Cambronero M."/>
            <person name="Asole G."/>
            <person name="Calvet F."/>
            <person name="Ruiz-Romero M."/>
            <person name="Marangio P."/>
            <person name="Guigo R."/>
            <person name="Rago D."/>
            <person name="Mirbahai L."/>
            <person name="Eastwood N."/>
            <person name="Colbourne J.K."/>
            <person name="Zhou J."/>
            <person name="Mallon E."/>
            <person name="Orsini L."/>
        </authorList>
    </citation>
    <scope>NUCLEOTIDE SEQUENCE [LARGE SCALE GENOMIC DNA]</scope>
    <source>
        <strain evidence="2">LRV0_1</strain>
    </source>
</reference>
<sequence length="486" mass="56783">MRPVSRGPQPLLCRFVLKGATFVCDTCDSLTKATIDHYVFSGFSPASLSETVTYLFSEEALLLCHHISHKCPGSSKNRYAHTLEEVSEEYGWSGPINIPLFTTAEREWGTCRHYIDQEVFKRNKIDCPSCGTKPLVRSSDAIIKLRRLASAGKARKLENERVMDDVESRFENLVIKSDVEVESFRQRINNKVQTSKKKNMCGGLAFKAAREDSNENKKYNETELVVRSCKHCIVPYTINSFKGKSWTHTAFMYYEAWKSQATFFCYDVVLWNPRWTKGLRLSRGEEHEQVFSKLYLYAYVLKHMSKINRADFLTLAILYWNWNKIQNMQFLLRNKLERARKEIRKGVTKVEELLQSYNLENGDLPLIHKELERKAIEILDQRRTKTTPVDKLRRMPEGFYVQLKTVHIKISKEAKNSKARTKFRRILIETKKKVLLMIDLLNSKDKDLPISYKDFNQVSYADKYHVVDCWILLQIAKEEVELTKIK</sequence>
<dbReference type="InterPro" id="IPR040564">
    <property type="entry name" value="CxC3-like"/>
</dbReference>
<protein>
    <recommendedName>
        <fullName evidence="1">CxC3 like cysteine cluster domain-containing protein</fullName>
    </recommendedName>
</protein>
<organism evidence="2 3">
    <name type="scientific">Daphnia magna</name>
    <dbReference type="NCBI Taxonomy" id="35525"/>
    <lineage>
        <taxon>Eukaryota</taxon>
        <taxon>Metazoa</taxon>
        <taxon>Ecdysozoa</taxon>
        <taxon>Arthropoda</taxon>
        <taxon>Crustacea</taxon>
        <taxon>Branchiopoda</taxon>
        <taxon>Diplostraca</taxon>
        <taxon>Cladocera</taxon>
        <taxon>Anomopoda</taxon>
        <taxon>Daphniidae</taxon>
        <taxon>Daphnia</taxon>
    </lineage>
</organism>
<dbReference type="EMBL" id="JAOYFB010000037">
    <property type="protein sequence ID" value="KAK4024553.1"/>
    <property type="molecule type" value="Genomic_DNA"/>
</dbReference>
<dbReference type="PANTHER" id="PTHR33104">
    <property type="entry name" value="SI:DKEY-29D5.2"/>
    <property type="match status" value="1"/>
</dbReference>
<gene>
    <name evidence="2" type="ORF">OUZ56_009976</name>
</gene>
<keyword evidence="3" id="KW-1185">Reference proteome</keyword>
<comment type="caution">
    <text evidence="2">The sequence shown here is derived from an EMBL/GenBank/DDBJ whole genome shotgun (WGS) entry which is preliminary data.</text>
</comment>
<dbReference type="PANTHER" id="PTHR33104:SF2">
    <property type="entry name" value="CXC3 LIKE CYSTEINE CLUSTER DOMAIN-CONTAINING PROTEIN"/>
    <property type="match status" value="1"/>
</dbReference>
<dbReference type="Proteomes" id="UP001234178">
    <property type="component" value="Unassembled WGS sequence"/>
</dbReference>
<name>A0ABR0AHV1_9CRUS</name>
<evidence type="ECO:0000259" key="1">
    <source>
        <dbReference type="Pfam" id="PF18804"/>
    </source>
</evidence>
<evidence type="ECO:0000313" key="2">
    <source>
        <dbReference type="EMBL" id="KAK4024553.1"/>
    </source>
</evidence>
<evidence type="ECO:0000313" key="3">
    <source>
        <dbReference type="Proteomes" id="UP001234178"/>
    </source>
</evidence>
<feature type="domain" description="CxC3 like cysteine cluster" evidence="1">
    <location>
        <begin position="13"/>
        <end position="89"/>
    </location>
</feature>